<protein>
    <recommendedName>
        <fullName evidence="3 11">DNA-directed RNA polymerase subunit alpha</fullName>
        <shortName evidence="11">RNAP subunit alpha</shortName>
        <ecNumber evidence="2 11">2.7.7.6</ecNumber>
    </recommendedName>
    <alternativeName>
        <fullName evidence="9 11">RNA polymerase subunit alpha</fullName>
    </alternativeName>
    <alternativeName>
        <fullName evidence="8 11">Transcriptase subunit alpha</fullName>
    </alternativeName>
</protein>
<dbReference type="Pfam" id="PF01193">
    <property type="entry name" value="RNA_pol_L"/>
    <property type="match status" value="1"/>
</dbReference>
<evidence type="ECO:0000256" key="6">
    <source>
        <dbReference type="ARBA" id="ARBA00022695"/>
    </source>
</evidence>
<dbReference type="GO" id="GO:0005737">
    <property type="term" value="C:cytoplasm"/>
    <property type="evidence" value="ECO:0007669"/>
    <property type="project" value="UniProtKB-ARBA"/>
</dbReference>
<dbReference type="CDD" id="cd06928">
    <property type="entry name" value="RNAP_alpha_NTD"/>
    <property type="match status" value="1"/>
</dbReference>
<dbReference type="NCBIfam" id="TIGR02027">
    <property type="entry name" value="rpoA"/>
    <property type="match status" value="1"/>
</dbReference>
<evidence type="ECO:0000256" key="9">
    <source>
        <dbReference type="ARBA" id="ARBA00033070"/>
    </source>
</evidence>
<dbReference type="Pfam" id="PF01000">
    <property type="entry name" value="RNA_pol_A_bac"/>
    <property type="match status" value="1"/>
</dbReference>
<organism evidence="13 14">
    <name type="scientific">Candidatus Babela massiliensis</name>
    <dbReference type="NCBI Taxonomy" id="673862"/>
    <lineage>
        <taxon>Bacteria</taxon>
        <taxon>Candidatus Babelota</taxon>
        <taxon>Candidatus Babeliae</taxon>
        <taxon>Candidatus Babeliales</taxon>
        <taxon>Candidatus Babeliaceae</taxon>
        <taxon>Candidatus Babela</taxon>
    </lineage>
</organism>
<keyword evidence="6 11" id="KW-0548">Nucleotidyltransferase</keyword>
<dbReference type="AlphaFoldDB" id="V6DIZ5"/>
<dbReference type="GO" id="GO:0006351">
    <property type="term" value="P:DNA-templated transcription"/>
    <property type="evidence" value="ECO:0007669"/>
    <property type="project" value="UniProtKB-UniRule"/>
</dbReference>
<dbReference type="FunFam" id="2.170.120.12:FF:000001">
    <property type="entry name" value="DNA-directed RNA polymerase subunit alpha"/>
    <property type="match status" value="1"/>
</dbReference>
<feature type="domain" description="DNA-directed RNA polymerase RpoA/D/Rpb3-type" evidence="12">
    <location>
        <begin position="25"/>
        <end position="232"/>
    </location>
</feature>
<evidence type="ECO:0000313" key="14">
    <source>
        <dbReference type="Proteomes" id="UP000018769"/>
    </source>
</evidence>
<dbReference type="InterPro" id="IPR036643">
    <property type="entry name" value="RNApol_insert_sf"/>
</dbReference>
<feature type="region of interest" description="Alpha N-terminal domain (alpha-NTD)" evidence="11">
    <location>
        <begin position="1"/>
        <end position="239"/>
    </location>
</feature>
<keyword evidence="14" id="KW-1185">Reference proteome</keyword>
<dbReference type="KEGG" id="dpb:BABL1_gene_532"/>
<comment type="subunit">
    <text evidence="11">Homodimer. The RNAP catalytic core consists of 2 alpha, 1 beta, 1 beta' and 1 omega subunit. When a sigma factor is associated with the core the holoenzyme is formed, which can initiate transcription.</text>
</comment>
<dbReference type="SUPFAM" id="SSF55257">
    <property type="entry name" value="RBP11-like subunits of RNA polymerase"/>
    <property type="match status" value="1"/>
</dbReference>
<name>V6DIZ5_9BACT</name>
<dbReference type="HAMAP" id="MF_00059">
    <property type="entry name" value="RNApol_bact_RpoA"/>
    <property type="match status" value="1"/>
</dbReference>
<dbReference type="InterPro" id="IPR011262">
    <property type="entry name" value="DNA-dir_RNA_pol_insert"/>
</dbReference>
<evidence type="ECO:0000256" key="4">
    <source>
        <dbReference type="ARBA" id="ARBA00022478"/>
    </source>
</evidence>
<dbReference type="SUPFAM" id="SSF47789">
    <property type="entry name" value="C-terminal domain of RNA polymerase alpha subunit"/>
    <property type="match status" value="1"/>
</dbReference>
<evidence type="ECO:0000256" key="11">
    <source>
        <dbReference type="HAMAP-Rule" id="MF_00059"/>
    </source>
</evidence>
<accession>V6DIZ5</accession>
<comment type="catalytic activity">
    <reaction evidence="10 11">
        <text>RNA(n) + a ribonucleoside 5'-triphosphate = RNA(n+1) + diphosphate</text>
        <dbReference type="Rhea" id="RHEA:21248"/>
        <dbReference type="Rhea" id="RHEA-COMP:14527"/>
        <dbReference type="Rhea" id="RHEA-COMP:17342"/>
        <dbReference type="ChEBI" id="CHEBI:33019"/>
        <dbReference type="ChEBI" id="CHEBI:61557"/>
        <dbReference type="ChEBI" id="CHEBI:140395"/>
        <dbReference type="EC" id="2.7.7.6"/>
    </reaction>
</comment>
<comment type="similarity">
    <text evidence="1 11">Belongs to the RNA polymerase alpha chain family.</text>
</comment>
<evidence type="ECO:0000256" key="5">
    <source>
        <dbReference type="ARBA" id="ARBA00022679"/>
    </source>
</evidence>
<dbReference type="InterPro" id="IPR011263">
    <property type="entry name" value="DNA-dir_RNA_pol_RpoA/D/Rpb3"/>
</dbReference>
<sequence>MSKKKYQSLTIPKLGWIKETLSNSFGEIIAQPLEPGFGITLGNALRRVLLGGVEGSAVTSVIIKGVNNEFSSLHGVVEDTMQLLLNIKELVVKNSTGQPGKMYLNFKGQGIATAGDITTDEHLELVNKEHVLAHVSHDGELEIEFFVESGRGYRPANWPSKALQEDNRIYLDAMFSPVRKVTFDVHKTRVGEEIDFDKLILSIQTDGSETPVDVLHYSVSVLRTQLEHFLLAAEIPFNEISSTPSDEKQCKEVKGEESVLKGIPIDLLLKPIDELELSVRAHNCLINADIKRILDLANLTEDDVLRIKNFGRKSLGEVKESLKSFGLSLGMNIKESDIKKYLESKEKESIL</sequence>
<keyword evidence="7 11" id="KW-0804">Transcription</keyword>
<gene>
    <name evidence="11 13" type="primary">rpoA</name>
    <name evidence="13" type="ORF">BABL1_gene_532</name>
</gene>
<evidence type="ECO:0000256" key="1">
    <source>
        <dbReference type="ARBA" id="ARBA00007123"/>
    </source>
</evidence>
<dbReference type="NCBIfam" id="NF003519">
    <property type="entry name" value="PRK05182.2-5"/>
    <property type="match status" value="1"/>
</dbReference>
<comment type="domain">
    <text evidence="11">The N-terminal domain is essential for RNAP assembly and basal transcription, whereas the C-terminal domain is involved in interaction with transcriptional regulators and with upstream promoter elements.</text>
</comment>
<dbReference type="Proteomes" id="UP000018769">
    <property type="component" value="Chromosome I"/>
</dbReference>
<dbReference type="RefSeq" id="WP_023791685.1">
    <property type="nucleotide sequence ID" value="NC_023003.1"/>
</dbReference>
<dbReference type="GO" id="GO:0003899">
    <property type="term" value="F:DNA-directed RNA polymerase activity"/>
    <property type="evidence" value="ECO:0007669"/>
    <property type="project" value="UniProtKB-UniRule"/>
</dbReference>
<reference evidence="13 14" key="1">
    <citation type="journal article" date="2015" name="Biol. Direct">
        <title>Babela massiliensis, a representative of a widespread bacterial phylum with unusual adaptations to parasitism in amoebae.</title>
        <authorList>
            <person name="Pagnier I."/>
            <person name="Yutin N."/>
            <person name="Croce O."/>
            <person name="Makarova K.S."/>
            <person name="Wolf Y.I."/>
            <person name="Benamar S."/>
            <person name="Raoult D."/>
            <person name="Koonin E.V."/>
            <person name="La Scola B."/>
        </authorList>
    </citation>
    <scope>NUCLEOTIDE SEQUENCE [LARGE SCALE GENOMIC DNA]</scope>
    <source>
        <strain evidence="14">BABL1</strain>
    </source>
</reference>
<dbReference type="InterPro" id="IPR011773">
    <property type="entry name" value="DNA-dir_RpoA"/>
</dbReference>
<evidence type="ECO:0000259" key="12">
    <source>
        <dbReference type="SMART" id="SM00662"/>
    </source>
</evidence>
<evidence type="ECO:0000313" key="13">
    <source>
        <dbReference type="EMBL" id="CDK30486.1"/>
    </source>
</evidence>
<dbReference type="GO" id="GO:0003677">
    <property type="term" value="F:DNA binding"/>
    <property type="evidence" value="ECO:0007669"/>
    <property type="project" value="UniProtKB-UniRule"/>
</dbReference>
<evidence type="ECO:0000256" key="2">
    <source>
        <dbReference type="ARBA" id="ARBA00012418"/>
    </source>
</evidence>
<dbReference type="SUPFAM" id="SSF56553">
    <property type="entry name" value="Insert subdomain of RNA polymerase alpha subunit"/>
    <property type="match status" value="1"/>
</dbReference>
<dbReference type="InterPro" id="IPR036603">
    <property type="entry name" value="RBP11-like"/>
</dbReference>
<dbReference type="Gene3D" id="2.170.120.12">
    <property type="entry name" value="DNA-directed RNA polymerase, insert domain"/>
    <property type="match status" value="1"/>
</dbReference>
<dbReference type="STRING" id="673862.BABL1_gene_532"/>
<evidence type="ECO:0000256" key="3">
    <source>
        <dbReference type="ARBA" id="ARBA00015972"/>
    </source>
</evidence>
<dbReference type="InterPro" id="IPR011260">
    <property type="entry name" value="RNAP_asu_C"/>
</dbReference>
<keyword evidence="5 11" id="KW-0808">Transferase</keyword>
<dbReference type="GO" id="GO:0046983">
    <property type="term" value="F:protein dimerization activity"/>
    <property type="evidence" value="ECO:0007669"/>
    <property type="project" value="InterPro"/>
</dbReference>
<dbReference type="OrthoDB" id="9805706at2"/>
<dbReference type="Pfam" id="PF03118">
    <property type="entry name" value="RNA_pol_A_CTD"/>
    <property type="match status" value="1"/>
</dbReference>
<evidence type="ECO:0000256" key="8">
    <source>
        <dbReference type="ARBA" id="ARBA00032524"/>
    </source>
</evidence>
<comment type="function">
    <text evidence="11">DNA-dependent RNA polymerase catalyzes the transcription of DNA into RNA using the four ribonucleoside triphosphates as substrates.</text>
</comment>
<dbReference type="EMBL" id="HG793133">
    <property type="protein sequence ID" value="CDK30486.1"/>
    <property type="molecule type" value="Genomic_DNA"/>
</dbReference>
<dbReference type="PATRIC" id="fig|673862.3.peg.373"/>
<keyword evidence="4 11" id="KW-0240">DNA-directed RNA polymerase</keyword>
<dbReference type="EC" id="2.7.7.6" evidence="2 11"/>
<evidence type="ECO:0000256" key="7">
    <source>
        <dbReference type="ARBA" id="ARBA00023163"/>
    </source>
</evidence>
<dbReference type="HOGENOM" id="CLU_053084_0_1_7"/>
<evidence type="ECO:0000256" key="10">
    <source>
        <dbReference type="ARBA" id="ARBA00048552"/>
    </source>
</evidence>
<feature type="region of interest" description="Alpha C-terminal domain (alpha-CTD)" evidence="11">
    <location>
        <begin position="265"/>
        <end position="351"/>
    </location>
</feature>
<dbReference type="NCBIfam" id="NF003513">
    <property type="entry name" value="PRK05182.1-2"/>
    <property type="match status" value="1"/>
</dbReference>
<proteinExistence type="inferred from homology"/>
<dbReference type="Gene3D" id="1.10.150.20">
    <property type="entry name" value="5' to 3' exonuclease, C-terminal subdomain"/>
    <property type="match status" value="1"/>
</dbReference>
<dbReference type="SMART" id="SM00662">
    <property type="entry name" value="RPOLD"/>
    <property type="match status" value="1"/>
</dbReference>
<dbReference type="eggNOG" id="COG0202">
    <property type="taxonomic scope" value="Bacteria"/>
</dbReference>
<dbReference type="Gene3D" id="3.30.1360.10">
    <property type="entry name" value="RNA polymerase, RBP11-like subunit"/>
    <property type="match status" value="1"/>
</dbReference>
<dbReference type="GO" id="GO:0000428">
    <property type="term" value="C:DNA-directed RNA polymerase complex"/>
    <property type="evidence" value="ECO:0007669"/>
    <property type="project" value="UniProtKB-KW"/>
</dbReference>